<gene>
    <name evidence="4" type="ORF">NVS47_04865</name>
</gene>
<dbReference type="Proteomes" id="UP001524944">
    <property type="component" value="Unassembled WGS sequence"/>
</dbReference>
<reference evidence="4 5" key="1">
    <citation type="submission" date="2022-08" db="EMBL/GenBank/DDBJ databases">
        <title>Proteogenomics of the novel Dehalobacterium formicoaceticum strain EZ94 highlights a key role of methyltransferases during anaerobic dichloromethane degradation.</title>
        <authorList>
            <person name="Wasmund K."/>
        </authorList>
    </citation>
    <scope>NUCLEOTIDE SEQUENCE [LARGE SCALE GENOMIC DNA]</scope>
    <source>
        <strain evidence="4 5">EZ94</strain>
    </source>
</reference>
<dbReference type="InterPro" id="IPR016208">
    <property type="entry name" value="Ald_Oxase/xanthine_DH-like"/>
</dbReference>
<dbReference type="InterPro" id="IPR008274">
    <property type="entry name" value="AldOxase/xan_DH_MoCoBD1"/>
</dbReference>
<dbReference type="Pfam" id="PF02738">
    <property type="entry name" value="MoCoBD_1"/>
    <property type="match status" value="1"/>
</dbReference>
<evidence type="ECO:0000313" key="4">
    <source>
        <dbReference type="EMBL" id="MCR6544854.1"/>
    </source>
</evidence>
<evidence type="ECO:0000256" key="1">
    <source>
        <dbReference type="ARBA" id="ARBA00022505"/>
    </source>
</evidence>
<keyword evidence="2" id="KW-0560">Oxidoreductase</keyword>
<sequence length="773" mass="84126">MAVGVSVPRKESWSKVTGRAKYNNDFHERGILYVKMLTSTIAHGKIKSLDINEALSAPGVRAVVTGNDFPVLIGTALFDQPPIAKDKVRYFGEPVALVVGENEWQAMEGVKRIKVDYEPLPALNSPSDAMKPEAIIIHENLGQYADNQEIASIPGTNINNHIKIRKGDLQKGWAESNTVVELSFSHPQVNHVAMETRNCRAEILPDGRIIIHTSSQAPFSVKKHLSQIFQLDEGKVIVRTTLVGGAFGGKVTGQLEILAYMASKSVGGRPVKIVNTREEDFTVSPCGMGLEGKIKLGATRDGIIKAAEFTYLVDCGGYADIGPRMAKSIAIDCTGPYNIENLWCDAYCVYTNHPYITSLRGFGHGEYTFCMERAVDKLAFLLKMDPLELRLKNALKPGNFSPTQVKLTSSNLGDLTQCLEKMKALINWQEGMRLEIGGNKVRAKGISCLWKTSNSPSDAISGVFISFNTDGSINLNCGATEIGPAMKTTAAQILAEKMKMDVNRIHVYLDVDTQTSPEHWKTVASMTTFMMGQAVLEAAEDVIRQLKSLAATVMRCSPDQLDIADEKVFLKQDPAIYVAFADIVHGYKYPNGNGIAGQILGRGSYIMNHLTPLDPETGKGKPGPGWTVGVQAVEVEYDTEEFTYRLVKAATVMDVGKVINPKSARGLITGGMSMGLGMGSREGYTYGADGIVLDTSLRTYKVMHFGENPEYLVEFVETPQVDAPYGARGLAEHGVIGMPGALANALSAAAQVDLNHFPITPEFIWKTKTGGMT</sequence>
<dbReference type="RefSeq" id="WP_257912442.1">
    <property type="nucleotide sequence ID" value="NZ_JANPWE010000002.1"/>
</dbReference>
<keyword evidence="1" id="KW-0500">Molybdenum</keyword>
<dbReference type="EMBL" id="JANPWE010000002">
    <property type="protein sequence ID" value="MCR6544854.1"/>
    <property type="molecule type" value="Genomic_DNA"/>
</dbReference>
<dbReference type="SUPFAM" id="SSF56003">
    <property type="entry name" value="Molybdenum cofactor-binding domain"/>
    <property type="match status" value="1"/>
</dbReference>
<feature type="domain" description="Aldehyde oxidase/xanthine dehydrogenase a/b hammerhead" evidence="3">
    <location>
        <begin position="17"/>
        <end position="121"/>
    </location>
</feature>
<organism evidence="4 5">
    <name type="scientific">Dehalobacterium formicoaceticum</name>
    <dbReference type="NCBI Taxonomy" id="51515"/>
    <lineage>
        <taxon>Bacteria</taxon>
        <taxon>Bacillati</taxon>
        <taxon>Bacillota</taxon>
        <taxon>Clostridia</taxon>
        <taxon>Eubacteriales</taxon>
        <taxon>Peptococcaceae</taxon>
        <taxon>Dehalobacterium</taxon>
    </lineage>
</organism>
<name>A0ABT1Y4L6_9FIRM</name>
<dbReference type="InterPro" id="IPR046867">
    <property type="entry name" value="AldOxase/xan_DH_MoCoBD2"/>
</dbReference>
<dbReference type="Gene3D" id="3.30.365.10">
    <property type="entry name" value="Aldehyde oxidase/xanthine dehydrogenase, molybdopterin binding domain"/>
    <property type="match status" value="4"/>
</dbReference>
<dbReference type="SMART" id="SM01008">
    <property type="entry name" value="Ald_Xan_dh_C"/>
    <property type="match status" value="1"/>
</dbReference>
<comment type="caution">
    <text evidence="4">The sequence shown here is derived from an EMBL/GenBank/DDBJ whole genome shotgun (WGS) entry which is preliminary data.</text>
</comment>
<evidence type="ECO:0000256" key="2">
    <source>
        <dbReference type="ARBA" id="ARBA00023002"/>
    </source>
</evidence>
<protein>
    <submittedName>
        <fullName evidence="4">Xanthine dehydrogenase family protein molybdopterin-binding subunit</fullName>
    </submittedName>
</protein>
<dbReference type="InterPro" id="IPR036856">
    <property type="entry name" value="Ald_Oxase/Xan_DH_a/b_sf"/>
</dbReference>
<proteinExistence type="predicted"/>
<dbReference type="InterPro" id="IPR000674">
    <property type="entry name" value="Ald_Oxase/Xan_DH_a/b"/>
</dbReference>
<dbReference type="InterPro" id="IPR037165">
    <property type="entry name" value="AldOxase/xan_DH_Mopterin-bd_sf"/>
</dbReference>
<accession>A0ABT1Y4L6</accession>
<dbReference type="Pfam" id="PF01315">
    <property type="entry name" value="Ald_Xan_dh_C"/>
    <property type="match status" value="1"/>
</dbReference>
<dbReference type="SUPFAM" id="SSF54665">
    <property type="entry name" value="CO dehydrogenase molybdoprotein N-domain-like"/>
    <property type="match status" value="1"/>
</dbReference>
<evidence type="ECO:0000313" key="5">
    <source>
        <dbReference type="Proteomes" id="UP001524944"/>
    </source>
</evidence>
<dbReference type="Gene3D" id="3.90.1170.50">
    <property type="entry name" value="Aldehyde oxidase/xanthine dehydrogenase, a/b hammerhead"/>
    <property type="match status" value="1"/>
</dbReference>
<dbReference type="PANTHER" id="PTHR11908:SF132">
    <property type="entry name" value="ALDEHYDE OXIDASE 1-RELATED"/>
    <property type="match status" value="1"/>
</dbReference>
<keyword evidence="5" id="KW-1185">Reference proteome</keyword>
<dbReference type="Pfam" id="PF20256">
    <property type="entry name" value="MoCoBD_2"/>
    <property type="match status" value="1"/>
</dbReference>
<dbReference type="PANTHER" id="PTHR11908">
    <property type="entry name" value="XANTHINE DEHYDROGENASE"/>
    <property type="match status" value="1"/>
</dbReference>
<evidence type="ECO:0000259" key="3">
    <source>
        <dbReference type="SMART" id="SM01008"/>
    </source>
</evidence>